<evidence type="ECO:0000256" key="1">
    <source>
        <dbReference type="SAM" id="SignalP"/>
    </source>
</evidence>
<name>A0A9Q4HA02_BACSC</name>
<reference evidence="2" key="1">
    <citation type="submission" date="2022-02" db="EMBL/GenBank/DDBJ databases">
        <title>Crop Bioprotection Bacillus Genome Sequencing.</title>
        <authorList>
            <person name="Dunlap C."/>
        </authorList>
    </citation>
    <scope>NUCLEOTIDE SEQUENCE</scope>
    <source>
        <strain evidence="2">M18B4</strain>
    </source>
</reference>
<dbReference type="Proteomes" id="UP001070352">
    <property type="component" value="Unassembled WGS sequence"/>
</dbReference>
<protein>
    <submittedName>
        <fullName evidence="2">Uncharacterized protein</fullName>
    </submittedName>
</protein>
<comment type="caution">
    <text evidence="2">The sequence shown here is derived from an EMBL/GenBank/DDBJ whole genome shotgun (WGS) entry which is preliminary data.</text>
</comment>
<evidence type="ECO:0000313" key="3">
    <source>
        <dbReference type="Proteomes" id="UP001070352"/>
    </source>
</evidence>
<organism evidence="2 3">
    <name type="scientific">Bacillus spizizenii</name>
    <name type="common">Bacillus subtilis subsp. spizizenii</name>
    <dbReference type="NCBI Taxonomy" id="96241"/>
    <lineage>
        <taxon>Bacteria</taxon>
        <taxon>Bacillati</taxon>
        <taxon>Bacillota</taxon>
        <taxon>Bacilli</taxon>
        <taxon>Bacillales</taxon>
        <taxon>Bacillaceae</taxon>
        <taxon>Bacillus</taxon>
    </lineage>
</organism>
<proteinExistence type="predicted"/>
<gene>
    <name evidence="2" type="ORF">MOC45_16210</name>
</gene>
<dbReference type="EMBL" id="JALANJ010000026">
    <property type="protein sequence ID" value="MCY8122116.1"/>
    <property type="molecule type" value="Genomic_DNA"/>
</dbReference>
<dbReference type="AlphaFoldDB" id="A0A9Q4HA02"/>
<feature type="signal peptide" evidence="1">
    <location>
        <begin position="1"/>
        <end position="31"/>
    </location>
</feature>
<keyword evidence="1" id="KW-0732">Signal</keyword>
<sequence length="179" mass="19698">MSKRITSCSAIVLSLALLLAFTLPSVSNVFATENEDFIVENEKYISVLEALNNAIVKEGSDYVVDTKIAESYDLTDTEINNLKEFVEISSNQEIKQTLKEVPQAKEEAEKEQSAYINVAKAANNPVKSALYGVFVVFCGAALAGEFISDMYAYGAYKACHKLGKKHKSIKKACKVTGHW</sequence>
<feature type="chain" id="PRO_5040382580" evidence="1">
    <location>
        <begin position="32"/>
        <end position="179"/>
    </location>
</feature>
<accession>A0A9Q4HA02</accession>
<evidence type="ECO:0000313" key="2">
    <source>
        <dbReference type="EMBL" id="MCY8122116.1"/>
    </source>
</evidence>